<feature type="region of interest" description="Disordered" evidence="15">
    <location>
        <begin position="1"/>
        <end position="28"/>
    </location>
</feature>
<dbReference type="HAMAP" id="MF_00130">
    <property type="entry name" value="RecU"/>
    <property type="match status" value="1"/>
</dbReference>
<evidence type="ECO:0000256" key="2">
    <source>
        <dbReference type="ARBA" id="ARBA00022490"/>
    </source>
</evidence>
<evidence type="ECO:0000256" key="5">
    <source>
        <dbReference type="ARBA" id="ARBA00022759"/>
    </source>
</evidence>
<evidence type="ECO:0000256" key="7">
    <source>
        <dbReference type="ARBA" id="ARBA00022801"/>
    </source>
</evidence>
<dbReference type="InterPro" id="IPR004612">
    <property type="entry name" value="Resolv_RecU"/>
</dbReference>
<evidence type="ECO:0000256" key="14">
    <source>
        <dbReference type="NCBIfam" id="TIGR00648"/>
    </source>
</evidence>
<dbReference type="SUPFAM" id="SSF52980">
    <property type="entry name" value="Restriction endonuclease-like"/>
    <property type="match status" value="1"/>
</dbReference>
<evidence type="ECO:0000256" key="10">
    <source>
        <dbReference type="ARBA" id="ARBA00023204"/>
    </source>
</evidence>
<keyword evidence="6 13" id="KW-0227">DNA damage</keyword>
<keyword evidence="8 13" id="KW-0460">Magnesium</keyword>
<accession>A0ABP2JY87</accession>
<evidence type="ECO:0000256" key="12">
    <source>
        <dbReference type="ARBA" id="ARBA00029523"/>
    </source>
</evidence>
<evidence type="ECO:0000256" key="6">
    <source>
        <dbReference type="ARBA" id="ARBA00022763"/>
    </source>
</evidence>
<dbReference type="CDD" id="cd22354">
    <property type="entry name" value="RecU-like"/>
    <property type="match status" value="1"/>
</dbReference>
<name>A0ABP2JY87_9LIST</name>
<feature type="binding site" evidence="13">
    <location>
        <position position="124"/>
    </location>
    <ligand>
        <name>Mg(2+)</name>
        <dbReference type="ChEBI" id="CHEBI:18420"/>
    </ligand>
</feature>
<feature type="binding site" evidence="13">
    <location>
        <position position="90"/>
    </location>
    <ligand>
        <name>Mg(2+)</name>
        <dbReference type="ChEBI" id="CHEBI:18420"/>
    </ligand>
</feature>
<dbReference type="NCBIfam" id="TIGR00648">
    <property type="entry name" value="recU"/>
    <property type="match status" value="1"/>
</dbReference>
<gene>
    <name evidence="13" type="primary">recU</name>
    <name evidence="16" type="ORF">NT05LM_2223</name>
</gene>
<dbReference type="InterPro" id="IPR011335">
    <property type="entry name" value="Restrct_endonuc-II-like"/>
</dbReference>
<feature type="site" description="Transition state stabilizer" evidence="13">
    <location>
        <position position="107"/>
    </location>
</feature>
<dbReference type="Gene3D" id="3.40.1350.10">
    <property type="match status" value="1"/>
</dbReference>
<dbReference type="NCBIfam" id="NF002584">
    <property type="entry name" value="PRK02234.1-5"/>
    <property type="match status" value="1"/>
</dbReference>
<keyword evidence="4 13" id="KW-0479">Metal-binding</keyword>
<evidence type="ECO:0000256" key="15">
    <source>
        <dbReference type="SAM" id="MobiDB-lite"/>
    </source>
</evidence>
<evidence type="ECO:0000256" key="3">
    <source>
        <dbReference type="ARBA" id="ARBA00022722"/>
    </source>
</evidence>
<evidence type="ECO:0000256" key="13">
    <source>
        <dbReference type="HAMAP-Rule" id="MF_00130"/>
    </source>
</evidence>
<keyword evidence="3 13" id="KW-0540">Nuclease</keyword>
<comment type="catalytic activity">
    <reaction evidence="13">
        <text>Endonucleolytic cleavage at a junction such as a reciprocal single-stranded crossover between two homologous DNA duplexes (Holliday junction).</text>
        <dbReference type="EC" id="3.1.21.10"/>
    </reaction>
</comment>
<keyword evidence="5 13" id="KW-0255">Endonuclease</keyword>
<proteinExistence type="inferred from homology"/>
<dbReference type="PIRSF" id="PIRSF037785">
    <property type="entry name" value="RecU"/>
    <property type="match status" value="1"/>
</dbReference>
<evidence type="ECO:0000256" key="9">
    <source>
        <dbReference type="ARBA" id="ARBA00023172"/>
    </source>
</evidence>
<evidence type="ECO:0000256" key="11">
    <source>
        <dbReference type="ARBA" id="ARBA00023447"/>
    </source>
</evidence>
<evidence type="ECO:0000313" key="17">
    <source>
        <dbReference type="Proteomes" id="UP000003412"/>
    </source>
</evidence>
<sequence>MKKMAIGYPNGKKYAASPEGLPQKKRKAPVTYGKRGMSLEDDLNDTIAYYLTHEIAVIHKKPTPVQIVSVDYPKRSSAKIKEAYFKTPSTTDYNGVYKGKYVDFEAKETQNTTSFPLSNFHDHQMTHMINVLKQDGIVFVIIAFQKLGETHFIPFEKFYPFWERMQSGGRKSVTIAEIQDVSDQIPYGLNPRLDFLQSIDKLYF</sequence>
<protein>
    <recommendedName>
        <fullName evidence="12 13">Holliday junction resolvase RecU</fullName>
        <ecNumber evidence="13 14">3.1.21.10</ecNumber>
    </recommendedName>
    <alternativeName>
        <fullName evidence="13">Recombination protein U homolog</fullName>
    </alternativeName>
</protein>
<keyword evidence="10 13" id="KW-0234">DNA repair</keyword>
<comment type="caution">
    <text evidence="16">The sequence shown here is derived from an EMBL/GenBank/DDBJ whole genome shotgun (WGS) entry which is preliminary data.</text>
</comment>
<evidence type="ECO:0000256" key="4">
    <source>
        <dbReference type="ARBA" id="ARBA00022723"/>
    </source>
</evidence>
<comment type="cofactor">
    <cofactor evidence="13">
        <name>Mg(2+)</name>
        <dbReference type="ChEBI" id="CHEBI:18420"/>
    </cofactor>
    <text evidence="13">Binds 1 Mg(2+) ion per subunit.</text>
</comment>
<keyword evidence="7 13" id="KW-0378">Hydrolase</keyword>
<dbReference type="Pfam" id="PF03838">
    <property type="entry name" value="RecU"/>
    <property type="match status" value="1"/>
</dbReference>
<comment type="similarity">
    <text evidence="11 13">Belongs to the RecU family.</text>
</comment>
<reference evidence="16 17" key="1">
    <citation type="journal article" date="2010" name="Microbiol. Resour. Announc.">
        <title>Comparative genomics of the bacterial genus Listeria: Genome evolution is characterized by limited gene acquisition and limited gene loss.</title>
        <authorList>
            <person name="den Bakker H.C."/>
            <person name="Cummings C.A."/>
            <person name="Ferreira V."/>
            <person name="Vatta P."/>
            <person name="Orsi R.H."/>
            <person name="Degoricija L."/>
            <person name="Barker M."/>
            <person name="Petrauskene O."/>
            <person name="Furtado M.R."/>
            <person name="Wiedmann M."/>
        </authorList>
    </citation>
    <scope>NUCLEOTIDE SEQUENCE [LARGE SCALE GENOMIC DNA]</scope>
    <source>
        <strain evidence="16 17">FSL S4-120</strain>
    </source>
</reference>
<dbReference type="EMBL" id="ADXF01000769">
    <property type="protein sequence ID" value="EFR87286.1"/>
    <property type="molecule type" value="Genomic_DNA"/>
</dbReference>
<evidence type="ECO:0000313" key="16">
    <source>
        <dbReference type="EMBL" id="EFR87286.1"/>
    </source>
</evidence>
<keyword evidence="17" id="KW-1185">Reference proteome</keyword>
<comment type="subcellular location">
    <subcellularLocation>
        <location evidence="1 13">Cytoplasm</location>
    </subcellularLocation>
</comment>
<evidence type="ECO:0000256" key="8">
    <source>
        <dbReference type="ARBA" id="ARBA00022842"/>
    </source>
</evidence>
<dbReference type="EC" id="3.1.21.10" evidence="13 14"/>
<keyword evidence="9 13" id="KW-0233">DNA recombination</keyword>
<dbReference type="InterPro" id="IPR011856">
    <property type="entry name" value="tRNA_endonuc-like_dom_sf"/>
</dbReference>
<dbReference type="NCBIfam" id="NF002582">
    <property type="entry name" value="PRK02234.1-3"/>
    <property type="match status" value="1"/>
</dbReference>
<feature type="binding site" evidence="13">
    <location>
        <position position="92"/>
    </location>
    <ligand>
        <name>Mg(2+)</name>
        <dbReference type="ChEBI" id="CHEBI:18420"/>
    </ligand>
</feature>
<evidence type="ECO:0000256" key="1">
    <source>
        <dbReference type="ARBA" id="ARBA00004496"/>
    </source>
</evidence>
<dbReference type="Proteomes" id="UP000003412">
    <property type="component" value="Chromosome"/>
</dbReference>
<organism evidence="16 17">
    <name type="scientific">Listeria marthii FSL S4-120</name>
    <dbReference type="NCBI Taxonomy" id="702457"/>
    <lineage>
        <taxon>Bacteria</taxon>
        <taxon>Bacillati</taxon>
        <taxon>Bacillota</taxon>
        <taxon>Bacilli</taxon>
        <taxon>Bacillales</taxon>
        <taxon>Listeriaceae</taxon>
        <taxon>Listeria</taxon>
    </lineage>
</organism>
<comment type="function">
    <text evidence="13">Endonuclease that resolves Holliday junction intermediates in genetic recombination. Cleaves mobile four-strand junctions by introducing symmetrical nicks in paired strands. Promotes annealing of linear ssDNA with homologous dsDNA. Required for DNA repair, homologous recombination and chromosome segregation.</text>
</comment>
<feature type="binding site" evidence="13">
    <location>
        <position position="105"/>
    </location>
    <ligand>
        <name>Mg(2+)</name>
        <dbReference type="ChEBI" id="CHEBI:18420"/>
    </ligand>
</feature>
<keyword evidence="2 13" id="KW-0963">Cytoplasm</keyword>